<dbReference type="KEGG" id="ssuv:PXH68_00695"/>
<dbReference type="InterPro" id="IPR028105">
    <property type="entry name" value="DUF4651"/>
</dbReference>
<dbReference type="EMBL" id="CP118733">
    <property type="protein sequence ID" value="WNY47255.1"/>
    <property type="molecule type" value="Genomic_DNA"/>
</dbReference>
<keyword evidence="2" id="KW-1185">Reference proteome</keyword>
<dbReference type="Proteomes" id="UP001304088">
    <property type="component" value="Chromosome"/>
</dbReference>
<evidence type="ECO:0000313" key="2">
    <source>
        <dbReference type="Proteomes" id="UP001304088"/>
    </source>
</evidence>
<protein>
    <submittedName>
        <fullName evidence="1">DUF4651 domain-containing protein</fullName>
    </submittedName>
</protein>
<dbReference type="Gene3D" id="3.10.450.400">
    <property type="entry name" value="Uncharacterised protein PF15513, DUF4651"/>
    <property type="match status" value="1"/>
</dbReference>
<dbReference type="RefSeq" id="WP_202848378.1">
    <property type="nucleotide sequence ID" value="NZ_CP118733.1"/>
</dbReference>
<sequence>MKKKSMAWIAGVVSLASVLTATRFYNRARDKKEAQALKEVREQFEAMGPIGTVYVDQTKSSPDHLIGGVVMEDGRQFQFDYCHGQLQVEGGEK</sequence>
<gene>
    <name evidence="1" type="ORF">PXH68_00695</name>
</gene>
<dbReference type="AlphaFoldDB" id="A0AA97A0Y2"/>
<evidence type="ECO:0000313" key="1">
    <source>
        <dbReference type="EMBL" id="WNY47255.1"/>
    </source>
</evidence>
<proteinExistence type="predicted"/>
<organism evidence="1 2">
    <name type="scientific">Streptococcus suivaginalis</name>
    <dbReference type="NCBI Taxonomy" id="3028082"/>
    <lineage>
        <taxon>Bacteria</taxon>
        <taxon>Bacillati</taxon>
        <taxon>Bacillota</taxon>
        <taxon>Bacilli</taxon>
        <taxon>Lactobacillales</taxon>
        <taxon>Streptococcaceae</taxon>
        <taxon>Streptococcus</taxon>
    </lineage>
</organism>
<name>A0AA97A0Y2_9STRE</name>
<dbReference type="Pfam" id="PF15513">
    <property type="entry name" value="DUF4651"/>
    <property type="match status" value="1"/>
</dbReference>
<reference evidence="1 2" key="1">
    <citation type="submission" date="2023-02" db="EMBL/GenBank/DDBJ databases">
        <title>Streptococcus sp. Genome Sequencing and Assembly.</title>
        <authorList>
            <person name="Shore S.M."/>
            <person name="Nicholson T.L."/>
        </authorList>
    </citation>
    <scope>NUCLEOTIDE SEQUENCE [LARGE SCALE GENOMIC DNA]</scope>
    <source>
        <strain evidence="1 2">29896</strain>
    </source>
</reference>
<accession>A0AA97A0Y2</accession>